<protein>
    <submittedName>
        <fullName evidence="3">Aminotransferase class IV</fullName>
    </submittedName>
</protein>
<dbReference type="PANTHER" id="PTHR42743">
    <property type="entry name" value="AMINO-ACID AMINOTRANSFERASE"/>
    <property type="match status" value="1"/>
</dbReference>
<keyword evidence="3" id="KW-0808">Transferase</keyword>
<dbReference type="Gene3D" id="3.30.470.10">
    <property type="match status" value="1"/>
</dbReference>
<dbReference type="GO" id="GO:0008483">
    <property type="term" value="F:transaminase activity"/>
    <property type="evidence" value="ECO:0007669"/>
    <property type="project" value="UniProtKB-KW"/>
</dbReference>
<keyword evidence="4" id="KW-1185">Reference proteome</keyword>
<dbReference type="SUPFAM" id="SSF56752">
    <property type="entry name" value="D-aminoacid aminotransferase-like PLP-dependent enzymes"/>
    <property type="match status" value="1"/>
</dbReference>
<feature type="compositionally biased region" description="Basic and acidic residues" evidence="2">
    <location>
        <begin position="94"/>
        <end position="104"/>
    </location>
</feature>
<dbReference type="InterPro" id="IPR043132">
    <property type="entry name" value="BCAT-like_C"/>
</dbReference>
<dbReference type="RefSeq" id="WP_203006607.1">
    <property type="nucleotide sequence ID" value="NZ_JADWYU010000093.1"/>
</dbReference>
<dbReference type="GO" id="GO:0046394">
    <property type="term" value="P:carboxylic acid biosynthetic process"/>
    <property type="evidence" value="ECO:0007669"/>
    <property type="project" value="UniProtKB-ARBA"/>
</dbReference>
<feature type="region of interest" description="Disordered" evidence="2">
    <location>
        <begin position="90"/>
        <end position="123"/>
    </location>
</feature>
<dbReference type="InterPro" id="IPR050571">
    <property type="entry name" value="Class-IV_PLP-Dep_Aminotrnsfr"/>
</dbReference>
<name>A0A937UUR1_9ACTN</name>
<evidence type="ECO:0000313" key="3">
    <source>
        <dbReference type="EMBL" id="MBL7631441.1"/>
    </source>
</evidence>
<dbReference type="GO" id="GO:0005829">
    <property type="term" value="C:cytosol"/>
    <property type="evidence" value="ECO:0007669"/>
    <property type="project" value="TreeGrafter"/>
</dbReference>
<accession>A0A937UUR1</accession>
<evidence type="ECO:0000256" key="2">
    <source>
        <dbReference type="SAM" id="MobiDB-lite"/>
    </source>
</evidence>
<organism evidence="3 4">
    <name type="scientific">Frankia nepalensis</name>
    <dbReference type="NCBI Taxonomy" id="1836974"/>
    <lineage>
        <taxon>Bacteria</taxon>
        <taxon>Bacillati</taxon>
        <taxon>Actinomycetota</taxon>
        <taxon>Actinomycetes</taxon>
        <taxon>Frankiales</taxon>
        <taxon>Frankiaceae</taxon>
        <taxon>Frankia</taxon>
    </lineage>
</organism>
<sequence>MGDSVVVVWDGDRAVPHDPAAPLLRADDGAVLRGDGVFETLRVHDGRVFLLDEHLTRLARSAAALALAVPPARAWRELATTAAELFHAGQAKTGARDAGSRDAGGDASGGDDASAGGGAKAGAGASCWDGRLRLTATRGPAGGAPVAYALLEPVPASVEAARARGVDALSLSLGVTAAGRGDAPWLLPGAKHLSYAVPMAAQRFAEAAGAGEALWVSTEGEVLEGATSSLVVVLDGRAYTPPTAELGLLAGTTVAALARLAEKAGVPGGIGERRLGADELRAADEAMFVSSIRGVAPLVRLDGAPLGTGAVGPLGAALRDLFEQAVHRGGLD</sequence>
<dbReference type="CDD" id="cd00449">
    <property type="entry name" value="PLPDE_IV"/>
    <property type="match status" value="1"/>
</dbReference>
<dbReference type="AlphaFoldDB" id="A0A937UUR1"/>
<evidence type="ECO:0000256" key="1">
    <source>
        <dbReference type="ARBA" id="ARBA00009320"/>
    </source>
</evidence>
<comment type="caution">
    <text evidence="3">The sequence shown here is derived from an EMBL/GenBank/DDBJ whole genome shotgun (WGS) entry which is preliminary data.</text>
</comment>
<dbReference type="InterPro" id="IPR036038">
    <property type="entry name" value="Aminotransferase-like"/>
</dbReference>
<keyword evidence="3" id="KW-0032">Aminotransferase</keyword>
<reference evidence="3" key="1">
    <citation type="submission" date="2020-12" db="EMBL/GenBank/DDBJ databases">
        <title>Genomic characterization of non-nitrogen-fixing Frankia strains.</title>
        <authorList>
            <person name="Carlos-Shanley C."/>
            <person name="Guerra T."/>
            <person name="Hahn D."/>
        </authorList>
    </citation>
    <scope>NUCLEOTIDE SEQUENCE</scope>
    <source>
        <strain evidence="3">CN6</strain>
    </source>
</reference>
<gene>
    <name evidence="3" type="ORF">I7412_30640</name>
</gene>
<dbReference type="InterPro" id="IPR043131">
    <property type="entry name" value="BCAT-like_N"/>
</dbReference>
<dbReference type="Gene3D" id="3.20.10.10">
    <property type="entry name" value="D-amino Acid Aminotransferase, subunit A, domain 2"/>
    <property type="match status" value="1"/>
</dbReference>
<dbReference type="InterPro" id="IPR001544">
    <property type="entry name" value="Aminotrans_IV"/>
</dbReference>
<dbReference type="Pfam" id="PF01063">
    <property type="entry name" value="Aminotran_4"/>
    <property type="match status" value="2"/>
</dbReference>
<proteinExistence type="inferred from homology"/>
<dbReference type="PANTHER" id="PTHR42743:SF11">
    <property type="entry name" value="AMINODEOXYCHORISMATE LYASE"/>
    <property type="match status" value="1"/>
</dbReference>
<dbReference type="EMBL" id="JAEACQ010000271">
    <property type="protein sequence ID" value="MBL7631441.1"/>
    <property type="molecule type" value="Genomic_DNA"/>
</dbReference>
<dbReference type="Proteomes" id="UP000604475">
    <property type="component" value="Unassembled WGS sequence"/>
</dbReference>
<evidence type="ECO:0000313" key="4">
    <source>
        <dbReference type="Proteomes" id="UP000604475"/>
    </source>
</evidence>
<comment type="similarity">
    <text evidence="1">Belongs to the class-IV pyridoxal-phosphate-dependent aminotransferase family.</text>
</comment>